<protein>
    <recommendedName>
        <fullName evidence="5">Sec-independent protein translocase protein TatC</fullName>
    </recommendedName>
</protein>
<keyword evidence="4 5" id="KW-0472">Membrane</keyword>
<evidence type="ECO:0000256" key="3">
    <source>
        <dbReference type="ARBA" id="ARBA00022989"/>
    </source>
</evidence>
<accession>A0A848BN36</accession>
<dbReference type="EMBL" id="JABAFG010000004">
    <property type="protein sequence ID" value="NME27681.1"/>
    <property type="molecule type" value="Genomic_DNA"/>
</dbReference>
<feature type="transmembrane region" description="Helical" evidence="5">
    <location>
        <begin position="215"/>
        <end position="235"/>
    </location>
</feature>
<evidence type="ECO:0000313" key="7">
    <source>
        <dbReference type="Proteomes" id="UP000591071"/>
    </source>
</evidence>
<dbReference type="InterPro" id="IPR002033">
    <property type="entry name" value="TatC"/>
</dbReference>
<feature type="transmembrane region" description="Helical" evidence="5">
    <location>
        <begin position="107"/>
        <end position="132"/>
    </location>
</feature>
<keyword evidence="3 5" id="KW-1133">Transmembrane helix</keyword>
<comment type="caution">
    <text evidence="6">The sequence shown here is derived from an EMBL/GenBank/DDBJ whole genome shotgun (WGS) entry which is preliminary data.</text>
</comment>
<keyword evidence="5" id="KW-0813">Transport</keyword>
<comment type="similarity">
    <text evidence="5">Belongs to the TatC family.</text>
</comment>
<keyword evidence="2 5" id="KW-0812">Transmembrane</keyword>
<dbReference type="PANTHER" id="PTHR30371">
    <property type="entry name" value="SEC-INDEPENDENT PROTEIN TRANSLOCASE PROTEIN TATC"/>
    <property type="match status" value="1"/>
</dbReference>
<dbReference type="GO" id="GO:0065002">
    <property type="term" value="P:intracellular protein transmembrane transport"/>
    <property type="evidence" value="ECO:0007669"/>
    <property type="project" value="TreeGrafter"/>
</dbReference>
<dbReference type="NCBIfam" id="TIGR00945">
    <property type="entry name" value="tatC"/>
    <property type="match status" value="1"/>
</dbReference>
<proteinExistence type="inferred from homology"/>
<dbReference type="PANTHER" id="PTHR30371:SF0">
    <property type="entry name" value="SEC-INDEPENDENT PROTEIN TRANSLOCASE PROTEIN TATC, CHLOROPLASTIC-RELATED"/>
    <property type="match status" value="1"/>
</dbReference>
<dbReference type="GO" id="GO:0009977">
    <property type="term" value="F:proton motive force dependent protein transmembrane transporter activity"/>
    <property type="evidence" value="ECO:0007669"/>
    <property type="project" value="TreeGrafter"/>
</dbReference>
<dbReference type="GO" id="GO:0033281">
    <property type="term" value="C:TAT protein transport complex"/>
    <property type="evidence" value="ECO:0007669"/>
    <property type="project" value="UniProtKB-UniRule"/>
</dbReference>
<comment type="function">
    <text evidence="5">Part of the twin-arginine translocation (Tat) system that transports large folded proteins containing a characteristic twin-arginine motif in their signal peptide across membranes.</text>
</comment>
<feature type="transmembrane region" description="Helical" evidence="5">
    <location>
        <begin position="25"/>
        <end position="43"/>
    </location>
</feature>
<evidence type="ECO:0000256" key="1">
    <source>
        <dbReference type="ARBA" id="ARBA00004141"/>
    </source>
</evidence>
<dbReference type="Proteomes" id="UP000591071">
    <property type="component" value="Unassembled WGS sequence"/>
</dbReference>
<evidence type="ECO:0000256" key="2">
    <source>
        <dbReference type="ARBA" id="ARBA00022692"/>
    </source>
</evidence>
<feature type="transmembrane region" description="Helical" evidence="5">
    <location>
        <begin position="152"/>
        <end position="181"/>
    </location>
</feature>
<dbReference type="AlphaFoldDB" id="A0A848BN36"/>
<gene>
    <name evidence="5 6" type="primary">tatC</name>
    <name evidence="6" type="ORF">HF872_03430</name>
</gene>
<keyword evidence="5" id="KW-0653">Protein transport</keyword>
<organism evidence="6 7">
    <name type="scientific">Megasphaera hexanoica</name>
    <dbReference type="NCBI Taxonomy" id="1675036"/>
    <lineage>
        <taxon>Bacteria</taxon>
        <taxon>Bacillati</taxon>
        <taxon>Bacillota</taxon>
        <taxon>Negativicutes</taxon>
        <taxon>Veillonellales</taxon>
        <taxon>Veillonellaceae</taxon>
        <taxon>Megasphaera</taxon>
    </lineage>
</organism>
<evidence type="ECO:0000256" key="4">
    <source>
        <dbReference type="ARBA" id="ARBA00023136"/>
    </source>
</evidence>
<keyword evidence="5" id="KW-0811">Translocation</keyword>
<dbReference type="GO" id="GO:0043953">
    <property type="term" value="P:protein transport by the Tat complex"/>
    <property type="evidence" value="ECO:0007669"/>
    <property type="project" value="UniProtKB-UniRule"/>
</dbReference>
<evidence type="ECO:0000256" key="5">
    <source>
        <dbReference type="HAMAP-Rule" id="MF_00902"/>
    </source>
</evidence>
<dbReference type="HAMAP" id="MF_00902">
    <property type="entry name" value="TatC"/>
    <property type="match status" value="1"/>
</dbReference>
<comment type="subunit">
    <text evidence="5">Forms a complex with TatA.</text>
</comment>
<feature type="transmembrane region" description="Helical" evidence="5">
    <location>
        <begin position="66"/>
        <end position="87"/>
    </location>
</feature>
<feature type="transmembrane region" description="Helical" evidence="5">
    <location>
        <begin position="193"/>
        <end position="209"/>
    </location>
</feature>
<sequence>MEPREKTDEAVLPLTGHLAEFRRRLIYCLAALALASGASYAYIEDIIAFISAPAGKLYFMQPAEVFFSYLQVAVCTGFLVTVPVWAYQLWRFVRPALTGKERRGVFLLVPAAVILFYSGLAFSYALVLPPAMRFFMDFASSSLQPMFSLSAYLSFFMSFTVPFGLAFELPLVLLVLSRLGLVTPQGLRRKRKAFIVLDFIFAAVISPTGDAFTQMMIALPVLILYEGSILVMKWLDKGRLGSRNYVP</sequence>
<dbReference type="PRINTS" id="PR01840">
    <property type="entry name" value="TATCFAMILY"/>
</dbReference>
<comment type="subcellular location">
    <subcellularLocation>
        <location evidence="5">Cell membrane</location>
        <topology evidence="5">Multi-pass membrane protein</topology>
    </subcellularLocation>
    <subcellularLocation>
        <location evidence="1">Membrane</location>
        <topology evidence="1">Multi-pass membrane protein</topology>
    </subcellularLocation>
</comment>
<name>A0A848BN36_9FIRM</name>
<dbReference type="Pfam" id="PF00902">
    <property type="entry name" value="TatC"/>
    <property type="match status" value="1"/>
</dbReference>
<reference evidence="6 7" key="1">
    <citation type="submission" date="2020-04" db="EMBL/GenBank/DDBJ databases">
        <authorList>
            <person name="Hitch T.C.A."/>
            <person name="Wylensek D."/>
            <person name="Clavel T."/>
        </authorList>
    </citation>
    <scope>NUCLEOTIDE SEQUENCE [LARGE SCALE GENOMIC DNA]</scope>
    <source>
        <strain evidence="6 7">Oil-RF-744-FAT-WT-6-1</strain>
    </source>
</reference>
<evidence type="ECO:0000313" key="6">
    <source>
        <dbReference type="EMBL" id="NME27681.1"/>
    </source>
</evidence>
<dbReference type="RefSeq" id="WP_059076671.1">
    <property type="nucleotide sequence ID" value="NZ_JABAFG010000004.1"/>
</dbReference>
<keyword evidence="5" id="KW-1003">Cell membrane</keyword>